<dbReference type="EMBL" id="CAKKLH010000024">
    <property type="protein sequence ID" value="CAH0099659.1"/>
    <property type="molecule type" value="Genomic_DNA"/>
</dbReference>
<dbReference type="Gene3D" id="1.10.238.10">
    <property type="entry name" value="EF-hand"/>
    <property type="match status" value="1"/>
</dbReference>
<accession>A0A8J2RBJ3</accession>
<keyword evidence="2" id="KW-1185">Reference proteome</keyword>
<evidence type="ECO:0000313" key="2">
    <source>
        <dbReference type="Proteomes" id="UP000789390"/>
    </source>
</evidence>
<dbReference type="AlphaFoldDB" id="A0A8J2RBJ3"/>
<evidence type="ECO:0000313" key="1">
    <source>
        <dbReference type="EMBL" id="CAH0099659.1"/>
    </source>
</evidence>
<sequence>MGAKPTTLLSLEDIDECCELTYFSRRDIIRYTAEIIKEYVVRLFDRFYRINPNAVKSNPFGVRLPAADIFASIEELKVSSQFP</sequence>
<name>A0A8J2RBJ3_9CRUS</name>
<comment type="caution">
    <text evidence="1">The sequence shown here is derived from an EMBL/GenBank/DDBJ whole genome shotgun (WGS) entry which is preliminary data.</text>
</comment>
<organism evidence="1 2">
    <name type="scientific">Daphnia galeata</name>
    <dbReference type="NCBI Taxonomy" id="27404"/>
    <lineage>
        <taxon>Eukaryota</taxon>
        <taxon>Metazoa</taxon>
        <taxon>Ecdysozoa</taxon>
        <taxon>Arthropoda</taxon>
        <taxon>Crustacea</taxon>
        <taxon>Branchiopoda</taxon>
        <taxon>Diplostraca</taxon>
        <taxon>Cladocera</taxon>
        <taxon>Anomopoda</taxon>
        <taxon>Daphniidae</taxon>
        <taxon>Daphnia</taxon>
    </lineage>
</organism>
<dbReference type="Proteomes" id="UP000789390">
    <property type="component" value="Unassembled WGS sequence"/>
</dbReference>
<gene>
    <name evidence="1" type="ORF">DGAL_LOCUS1814</name>
</gene>
<reference evidence="1" key="1">
    <citation type="submission" date="2021-11" db="EMBL/GenBank/DDBJ databases">
        <authorList>
            <person name="Schell T."/>
        </authorList>
    </citation>
    <scope>NUCLEOTIDE SEQUENCE</scope>
    <source>
        <strain evidence="1">M5</strain>
    </source>
</reference>
<protein>
    <submittedName>
        <fullName evidence="1">Uncharacterized protein</fullName>
    </submittedName>
</protein>
<proteinExistence type="predicted"/>